<dbReference type="AlphaFoldDB" id="A0A1I5X9H1"/>
<protein>
    <submittedName>
        <fullName evidence="1">Uncharacterized protein</fullName>
    </submittedName>
</protein>
<organism evidence="1 2">
    <name type="scientific">Pseudomonas borbori</name>
    <dbReference type="NCBI Taxonomy" id="289003"/>
    <lineage>
        <taxon>Bacteria</taxon>
        <taxon>Pseudomonadati</taxon>
        <taxon>Pseudomonadota</taxon>
        <taxon>Gammaproteobacteria</taxon>
        <taxon>Pseudomonadales</taxon>
        <taxon>Pseudomonadaceae</taxon>
        <taxon>Pseudomonas</taxon>
    </lineage>
</organism>
<dbReference type="STRING" id="289003.SAMN05216190_1538"/>
<gene>
    <name evidence="1" type="ORF">SAMN05216190_1538</name>
</gene>
<reference evidence="2" key="1">
    <citation type="submission" date="2016-10" db="EMBL/GenBank/DDBJ databases">
        <authorList>
            <person name="Varghese N."/>
            <person name="Submissions S."/>
        </authorList>
    </citation>
    <scope>NUCLEOTIDE SEQUENCE [LARGE SCALE GENOMIC DNA]</scope>
    <source>
        <strain evidence="2">DSM 17834</strain>
    </source>
</reference>
<keyword evidence="2" id="KW-1185">Reference proteome</keyword>
<dbReference type="EMBL" id="FOWX01000053">
    <property type="protein sequence ID" value="SFQ28633.1"/>
    <property type="molecule type" value="Genomic_DNA"/>
</dbReference>
<dbReference type="Proteomes" id="UP000198784">
    <property type="component" value="Unassembled WGS sequence"/>
</dbReference>
<proteinExistence type="predicted"/>
<evidence type="ECO:0000313" key="2">
    <source>
        <dbReference type="Proteomes" id="UP000198784"/>
    </source>
</evidence>
<sequence length="64" mass="7244">MDSTQPEHDKRVMSAEVVVLITLKALDKNRAIIIPGWCNRLLAMVPRLASHWLVSKIAARLIRP</sequence>
<evidence type="ECO:0000313" key="1">
    <source>
        <dbReference type="EMBL" id="SFQ28633.1"/>
    </source>
</evidence>
<name>A0A1I5X9H1_9PSED</name>
<accession>A0A1I5X9H1</accession>